<dbReference type="CDD" id="cd06223">
    <property type="entry name" value="PRTases_typeI"/>
    <property type="match status" value="1"/>
</dbReference>
<dbReference type="NCBIfam" id="TIGR01251">
    <property type="entry name" value="ribP_PPkin"/>
    <property type="match status" value="1"/>
</dbReference>
<feature type="domain" description="Ribose-phosphate pyrophosphokinase N-terminal" evidence="12">
    <location>
        <begin position="7"/>
        <end position="122"/>
    </location>
</feature>
<dbReference type="GO" id="GO:0002189">
    <property type="term" value="C:ribose phosphate diphosphokinase complex"/>
    <property type="evidence" value="ECO:0007669"/>
    <property type="project" value="TreeGrafter"/>
</dbReference>
<evidence type="ECO:0000256" key="3">
    <source>
        <dbReference type="ARBA" id="ARBA00022727"/>
    </source>
</evidence>
<dbReference type="GO" id="GO:0005737">
    <property type="term" value="C:cytoplasm"/>
    <property type="evidence" value="ECO:0007669"/>
    <property type="project" value="TreeGrafter"/>
</dbReference>
<comment type="similarity">
    <text evidence="9">Belongs to the ribose-phosphate pyrophosphokinase family.</text>
</comment>
<dbReference type="SUPFAM" id="SSF53271">
    <property type="entry name" value="PRTase-like"/>
    <property type="match status" value="1"/>
</dbReference>
<dbReference type="AlphaFoldDB" id="A0A449AUC8"/>
<dbReference type="InterPro" id="IPR029099">
    <property type="entry name" value="Pribosyltran_N"/>
</dbReference>
<dbReference type="InterPro" id="IPR029057">
    <property type="entry name" value="PRTase-like"/>
</dbReference>
<keyword evidence="6" id="KW-0067">ATP-binding</keyword>
<protein>
    <recommendedName>
        <fullName evidence="10">Ribose-phosphate pyrophosphokinase</fullName>
        <ecNumber evidence="10">2.7.6.1</ecNumber>
    </recommendedName>
</protein>
<dbReference type="InterPro" id="IPR000836">
    <property type="entry name" value="PRTase_dom"/>
</dbReference>
<evidence type="ECO:0000256" key="2">
    <source>
        <dbReference type="ARBA" id="ARBA00022723"/>
    </source>
</evidence>
<keyword evidence="3 9" id="KW-0545">Nucleotide biosynthesis</keyword>
<dbReference type="PANTHER" id="PTHR10210">
    <property type="entry name" value="RIBOSE-PHOSPHATE DIPHOSPHOKINASE FAMILY MEMBER"/>
    <property type="match status" value="1"/>
</dbReference>
<keyword evidence="4" id="KW-0547">Nucleotide-binding</keyword>
<evidence type="ECO:0000256" key="10">
    <source>
        <dbReference type="RuleBase" id="RU004325"/>
    </source>
</evidence>
<dbReference type="KEGG" id="mgly:NCTC10194_00088"/>
<dbReference type="GO" id="GO:0006164">
    <property type="term" value="P:purine nucleotide biosynthetic process"/>
    <property type="evidence" value="ECO:0007669"/>
    <property type="project" value="TreeGrafter"/>
</dbReference>
<dbReference type="Pfam" id="PF00156">
    <property type="entry name" value="Pribosyltran"/>
    <property type="match status" value="1"/>
</dbReference>
<keyword evidence="5 10" id="KW-0418">Kinase</keyword>
<evidence type="ECO:0000313" key="14">
    <source>
        <dbReference type="Proteomes" id="UP000290815"/>
    </source>
</evidence>
<organism evidence="13 14">
    <name type="scientific">Mycoplasmopsis glycophila</name>
    <dbReference type="NCBI Taxonomy" id="171285"/>
    <lineage>
        <taxon>Bacteria</taxon>
        <taxon>Bacillati</taxon>
        <taxon>Mycoplasmatota</taxon>
        <taxon>Mycoplasmoidales</taxon>
        <taxon>Metamycoplasmataceae</taxon>
        <taxon>Mycoplasmopsis</taxon>
    </lineage>
</organism>
<dbReference type="Gene3D" id="3.40.50.2020">
    <property type="match status" value="2"/>
</dbReference>
<evidence type="ECO:0000256" key="4">
    <source>
        <dbReference type="ARBA" id="ARBA00022741"/>
    </source>
</evidence>
<dbReference type="NCBIfam" id="NF002320">
    <property type="entry name" value="PRK01259.1"/>
    <property type="match status" value="1"/>
</dbReference>
<dbReference type="FunFam" id="3.40.50.2020:FF:000007">
    <property type="entry name" value="Ribose-phosphate pyrophosphokinase"/>
    <property type="match status" value="1"/>
</dbReference>
<sequence>MDKKNSVLFGMENSLKLAEQVSNLVGLPLSKVNKTVYADGEIMMVSEPTVRDKDVFIIASTSRPVNNNIMELLLFLDSLKRASAKSITVCLSYYGYARQDRKASGRQPIGAKLVADLLQVAGATKVVCVDLHNPSIQGFFNIPVDDLKGQYPLAKALKKMKEKFTVVSPDHGGTVRARKLAELIADTVKICIIDKRRIGVNQTEVMGLIGDIEGQNAVIVDDIIDTGGTILKAVDTLKNNGAKKVIVAATHGIFTKGFEIFENNPNVEKVIVTDSIDNYELSKQFTKLEIVSLGEFLGKVVNASLTRGSISNVYNELKEEIKNL</sequence>
<evidence type="ECO:0000256" key="7">
    <source>
        <dbReference type="ARBA" id="ARBA00022842"/>
    </source>
</evidence>
<dbReference type="EC" id="2.7.6.1" evidence="10"/>
<comment type="catalytic activity">
    <reaction evidence="8 10">
        <text>D-ribose 5-phosphate + ATP = 5-phospho-alpha-D-ribose 1-diphosphate + AMP + H(+)</text>
        <dbReference type="Rhea" id="RHEA:15609"/>
        <dbReference type="ChEBI" id="CHEBI:15378"/>
        <dbReference type="ChEBI" id="CHEBI:30616"/>
        <dbReference type="ChEBI" id="CHEBI:58017"/>
        <dbReference type="ChEBI" id="CHEBI:78346"/>
        <dbReference type="ChEBI" id="CHEBI:456215"/>
        <dbReference type="EC" id="2.7.6.1"/>
    </reaction>
</comment>
<reference evidence="13 14" key="1">
    <citation type="submission" date="2019-01" db="EMBL/GenBank/DDBJ databases">
        <authorList>
            <consortium name="Pathogen Informatics"/>
        </authorList>
    </citation>
    <scope>NUCLEOTIDE SEQUENCE [LARGE SCALE GENOMIC DNA]</scope>
    <source>
        <strain evidence="13 14">NCTC10194</strain>
    </source>
</reference>
<keyword evidence="14" id="KW-1185">Reference proteome</keyword>
<dbReference type="PANTHER" id="PTHR10210:SF41">
    <property type="entry name" value="RIBOSE-PHOSPHATE PYROPHOSPHOKINASE 1, CHLOROPLASTIC"/>
    <property type="match status" value="1"/>
</dbReference>
<dbReference type="InterPro" id="IPR005946">
    <property type="entry name" value="Rib-P_diPkinase"/>
</dbReference>
<dbReference type="InterPro" id="IPR000842">
    <property type="entry name" value="PRib_PP_synth_CS"/>
</dbReference>
<evidence type="ECO:0000256" key="9">
    <source>
        <dbReference type="RuleBase" id="RU004324"/>
    </source>
</evidence>
<dbReference type="PROSITE" id="PS00114">
    <property type="entry name" value="PRPP_SYNTHASE"/>
    <property type="match status" value="1"/>
</dbReference>
<dbReference type="GO" id="GO:0009156">
    <property type="term" value="P:ribonucleoside monophosphate biosynthetic process"/>
    <property type="evidence" value="ECO:0007669"/>
    <property type="project" value="InterPro"/>
</dbReference>
<evidence type="ECO:0000256" key="8">
    <source>
        <dbReference type="ARBA" id="ARBA00049535"/>
    </source>
</evidence>
<evidence type="ECO:0000256" key="6">
    <source>
        <dbReference type="ARBA" id="ARBA00022840"/>
    </source>
</evidence>
<accession>A0A449AUC8</accession>
<dbReference type="Proteomes" id="UP000290815">
    <property type="component" value="Chromosome"/>
</dbReference>
<evidence type="ECO:0000259" key="12">
    <source>
        <dbReference type="Pfam" id="PF13793"/>
    </source>
</evidence>
<gene>
    <name evidence="13" type="primary">MCYN0105</name>
    <name evidence="13" type="ORF">NCTC10194_00088</name>
</gene>
<dbReference type="GO" id="GO:0016301">
    <property type="term" value="F:kinase activity"/>
    <property type="evidence" value="ECO:0007669"/>
    <property type="project" value="UniProtKB-KW"/>
</dbReference>
<proteinExistence type="inferred from homology"/>
<evidence type="ECO:0000313" key="13">
    <source>
        <dbReference type="EMBL" id="VEU70095.1"/>
    </source>
</evidence>
<dbReference type="GO" id="GO:0000287">
    <property type="term" value="F:magnesium ion binding"/>
    <property type="evidence" value="ECO:0007669"/>
    <property type="project" value="InterPro"/>
</dbReference>
<dbReference type="GO" id="GO:0005524">
    <property type="term" value="F:ATP binding"/>
    <property type="evidence" value="ECO:0007669"/>
    <property type="project" value="UniProtKB-KW"/>
</dbReference>
<dbReference type="Pfam" id="PF13793">
    <property type="entry name" value="Pribosyltran_N"/>
    <property type="match status" value="1"/>
</dbReference>
<keyword evidence="1 13" id="KW-0808">Transferase</keyword>
<keyword evidence="7 10" id="KW-0460">Magnesium</keyword>
<feature type="domain" description="Phosphoribosyltransferase" evidence="11">
    <location>
        <begin position="163"/>
        <end position="251"/>
    </location>
</feature>
<evidence type="ECO:0000256" key="1">
    <source>
        <dbReference type="ARBA" id="ARBA00022679"/>
    </source>
</evidence>
<dbReference type="SMART" id="SM01400">
    <property type="entry name" value="Pribosyltran_N"/>
    <property type="match status" value="1"/>
</dbReference>
<dbReference type="EMBL" id="LR215024">
    <property type="protein sequence ID" value="VEU70095.1"/>
    <property type="molecule type" value="Genomic_DNA"/>
</dbReference>
<dbReference type="RefSeq" id="WP_027333698.1">
    <property type="nucleotide sequence ID" value="NZ_LR215024.1"/>
</dbReference>
<dbReference type="GO" id="GO:0004749">
    <property type="term" value="F:ribose phosphate diphosphokinase activity"/>
    <property type="evidence" value="ECO:0007669"/>
    <property type="project" value="UniProtKB-EC"/>
</dbReference>
<dbReference type="GO" id="GO:0006015">
    <property type="term" value="P:5-phosphoribose 1-diphosphate biosynthetic process"/>
    <property type="evidence" value="ECO:0007669"/>
    <property type="project" value="TreeGrafter"/>
</dbReference>
<keyword evidence="2 10" id="KW-0479">Metal-binding</keyword>
<evidence type="ECO:0000259" key="11">
    <source>
        <dbReference type="Pfam" id="PF00156"/>
    </source>
</evidence>
<evidence type="ECO:0000256" key="5">
    <source>
        <dbReference type="ARBA" id="ARBA00022777"/>
    </source>
</evidence>
<name>A0A449AUC8_9BACT</name>